<dbReference type="PANTHER" id="PTHR42057">
    <property type="entry name" value="F-BOX DOMAIN PROTEIN (AFU_ORTHOLOGUE AFUA_4G00200)"/>
    <property type="match status" value="1"/>
</dbReference>
<reference evidence="1 2" key="1">
    <citation type="submission" date="2014-04" db="EMBL/GenBank/DDBJ databases">
        <authorList>
            <consortium name="DOE Joint Genome Institute"/>
            <person name="Kuo A."/>
            <person name="Tarkka M."/>
            <person name="Buscot F."/>
            <person name="Kohler A."/>
            <person name="Nagy L.G."/>
            <person name="Floudas D."/>
            <person name="Copeland A."/>
            <person name="Barry K.W."/>
            <person name="Cichocki N."/>
            <person name="Veneault-Fourrey C."/>
            <person name="LaButti K."/>
            <person name="Lindquist E.A."/>
            <person name="Lipzen A."/>
            <person name="Lundell T."/>
            <person name="Morin E."/>
            <person name="Murat C."/>
            <person name="Sun H."/>
            <person name="Tunlid A."/>
            <person name="Henrissat B."/>
            <person name="Grigoriev I.V."/>
            <person name="Hibbett D.S."/>
            <person name="Martin F."/>
            <person name="Nordberg H.P."/>
            <person name="Cantor M.N."/>
            <person name="Hua S.X."/>
        </authorList>
    </citation>
    <scope>NUCLEOTIDE SEQUENCE [LARGE SCALE GENOMIC DNA]</scope>
    <source>
        <strain evidence="1 2">F 1598</strain>
    </source>
</reference>
<sequence>MLATELLQAVVSEVAAEADDLTDLLNLRLVNSTFSSLATPKVFQTIRVYFTNESAQRMVDFLKSSRLVQYLEEIEIYVEAEDSAWLMLAMPDGWIKILDQGFQAFDMAPRLRTVLMTFPANRDEGAMMSVEQDSMFQSILLLGLATSMSIPTIPELILDNWISLASNKFITGSRLRYMPPTTKLHIHTQRYVMARMGFNDEIPLAFWKDTLPNYMLKPCTPVLTSLTISSDMLDGYGRHFDLSNVFFPFMIALSLDKVLFGNITNVEDFIICHADSLETLKLLTCSVYTRGGNDEPNIRPWAHTWTRFAEELHELRSITVDQFPKESGAGLGSMRYIFLTGYTQLLPEKDEFVDLDRDDIALDALRDVVKTRLHGERTITERA</sequence>
<dbReference type="PANTHER" id="PTHR42057:SF2">
    <property type="entry name" value="F-BOX DOMAIN PROTEIN (AFU_ORTHOLOGUE AFUA_4G00200)-RELATED"/>
    <property type="match status" value="1"/>
</dbReference>
<proteinExistence type="predicted"/>
<keyword evidence="2" id="KW-1185">Reference proteome</keyword>
<accession>A0A0C3GK11</accession>
<dbReference type="EMBL" id="KN832970">
    <property type="protein sequence ID" value="KIM91964.1"/>
    <property type="molecule type" value="Genomic_DNA"/>
</dbReference>
<dbReference type="AlphaFoldDB" id="A0A0C3GK11"/>
<dbReference type="OrthoDB" id="2858653at2759"/>
<evidence type="ECO:0008006" key="3">
    <source>
        <dbReference type="Google" id="ProtNLM"/>
    </source>
</evidence>
<dbReference type="HOGENOM" id="CLU_052543_3_0_1"/>
<dbReference type="InParanoid" id="A0A0C3GK11"/>
<evidence type="ECO:0000313" key="2">
    <source>
        <dbReference type="Proteomes" id="UP000054166"/>
    </source>
</evidence>
<dbReference type="Proteomes" id="UP000054166">
    <property type="component" value="Unassembled WGS sequence"/>
</dbReference>
<protein>
    <recommendedName>
        <fullName evidence="3">F-box domain-containing protein</fullName>
    </recommendedName>
</protein>
<evidence type="ECO:0000313" key="1">
    <source>
        <dbReference type="EMBL" id="KIM91964.1"/>
    </source>
</evidence>
<name>A0A0C3GK11_PILCF</name>
<organism evidence="1 2">
    <name type="scientific">Piloderma croceum (strain F 1598)</name>
    <dbReference type="NCBI Taxonomy" id="765440"/>
    <lineage>
        <taxon>Eukaryota</taxon>
        <taxon>Fungi</taxon>
        <taxon>Dikarya</taxon>
        <taxon>Basidiomycota</taxon>
        <taxon>Agaricomycotina</taxon>
        <taxon>Agaricomycetes</taxon>
        <taxon>Agaricomycetidae</taxon>
        <taxon>Atheliales</taxon>
        <taxon>Atheliaceae</taxon>
        <taxon>Piloderma</taxon>
    </lineage>
</organism>
<reference evidence="2" key="2">
    <citation type="submission" date="2015-01" db="EMBL/GenBank/DDBJ databases">
        <title>Evolutionary Origins and Diversification of the Mycorrhizal Mutualists.</title>
        <authorList>
            <consortium name="DOE Joint Genome Institute"/>
            <consortium name="Mycorrhizal Genomics Consortium"/>
            <person name="Kohler A."/>
            <person name="Kuo A."/>
            <person name="Nagy L.G."/>
            <person name="Floudas D."/>
            <person name="Copeland A."/>
            <person name="Barry K.W."/>
            <person name="Cichocki N."/>
            <person name="Veneault-Fourrey C."/>
            <person name="LaButti K."/>
            <person name="Lindquist E.A."/>
            <person name="Lipzen A."/>
            <person name="Lundell T."/>
            <person name="Morin E."/>
            <person name="Murat C."/>
            <person name="Riley R."/>
            <person name="Ohm R."/>
            <person name="Sun H."/>
            <person name="Tunlid A."/>
            <person name="Henrissat B."/>
            <person name="Grigoriev I.V."/>
            <person name="Hibbett D.S."/>
            <person name="Martin F."/>
        </authorList>
    </citation>
    <scope>NUCLEOTIDE SEQUENCE [LARGE SCALE GENOMIC DNA]</scope>
    <source>
        <strain evidence="2">F 1598</strain>
    </source>
</reference>
<gene>
    <name evidence="1" type="ORF">PILCRDRAFT_809956</name>
</gene>